<accession>A0ABU1CSI6</accession>
<keyword evidence="5 9" id="KW-0560">Oxidoreductase</keyword>
<dbReference type="PANTHER" id="PTHR43825">
    <property type="entry name" value="PYRUVATE DEHYDROGENASE E1 COMPONENT"/>
    <property type="match status" value="1"/>
</dbReference>
<dbReference type="Pfam" id="PF22613">
    <property type="entry name" value="Transketolase_C_1"/>
    <property type="match status" value="1"/>
</dbReference>
<evidence type="ECO:0000256" key="1">
    <source>
        <dbReference type="ARBA" id="ARBA00001964"/>
    </source>
</evidence>
<dbReference type="InterPro" id="IPR041621">
    <property type="entry name" value="PDH_E1_M"/>
</dbReference>
<sequence>MTPNTAVRLDDDPQETREWLESIESVLSTEGRPRAHYLIDQLLDFDVARHGDFYGRVTTPYVNTIPVDRQLPYPGNLATERRLNAFIRWNAMAMVLRAGKHSGVGGHIATYASAAVLYDVGFDHFFRGRTDSFDGDLVYIQGHSAPGIYGRAYLEGRISEAQLDNFRREAGGDGLSSYPHPRLMPDFWQFPTVSMGLGPITAAYQARFMRYLEFRDLKQHQSRKVWAFLGDGEMDQPESLAAISLAGREKLDNLIFVVNCNLQRLDGPVRGNAKVIQEFESLYRAAGWNVIKVIWGGGWDALLEKDKSGLLRQRMMECVDGDYQNYKSQNGAYVREHFFGKYPELLALVADMSDDDIWKLSRGGHDPDKVYNAYAAAVRHSGQPTVILAKTVKGFGMGEAGEGQNINHQLKKMGADAVKAFRDRFGLEVADDQLAEIPYLKPATDSEEARYFAARRQSLGGYVPARHSAVESLKIPELEAFATQLKDTGERAISTTMAFVRILGTLLKDPNLGKLIVPIVPDESRTFGMESLFRQIGIHSAVGQLYTPQDAGQLSYYKESKDGQIMQEGLNESGAISSWIAASTSYANHGLMTVPFYIFYSMFGFQRVGDLAWAAGDARARGFLLGATAGRTTLMGEGLQHDDGHSHVLSSVIPCCVSYDPTFAFELAVIIREGMRRMYVEQEDIYYYITLLNENYPHPAMPEGVEDGILKGMYRLKAAEDTVQPRVQLMGSGSILREVIAAADLLRDDFAVASDVWSVTSLTELRREGHAVERWNLLHPESEPRASYVEQCLEGQAGPVVVATDYMKIFADQIRPFVPGRRFVALGTDGFGQSDTREALREFFEVDRYFIALAALKALADDGLISRAKVAEAISRYGINVDKANPVAV</sequence>
<dbReference type="PROSITE" id="PS50003">
    <property type="entry name" value="PH_DOMAIN"/>
    <property type="match status" value="1"/>
</dbReference>
<dbReference type="InterPro" id="IPR001849">
    <property type="entry name" value="PH_domain"/>
</dbReference>
<protein>
    <recommendedName>
        <fullName evidence="4 9">Pyruvate dehydrogenase E1 component</fullName>
        <ecNumber evidence="3 9">1.2.4.1</ecNumber>
    </recommendedName>
</protein>
<dbReference type="CDD" id="cd02017">
    <property type="entry name" value="TPP_E1_EcPDC_like"/>
    <property type="match status" value="1"/>
</dbReference>
<dbReference type="NCBIfam" id="TIGR00759">
    <property type="entry name" value="aceE"/>
    <property type="match status" value="1"/>
</dbReference>
<evidence type="ECO:0000256" key="3">
    <source>
        <dbReference type="ARBA" id="ARBA00012281"/>
    </source>
</evidence>
<dbReference type="InterPro" id="IPR004660">
    <property type="entry name" value="PDH_E1"/>
</dbReference>
<dbReference type="InterPro" id="IPR005474">
    <property type="entry name" value="Transketolase_N"/>
</dbReference>
<evidence type="ECO:0000259" key="10">
    <source>
        <dbReference type="PROSITE" id="PS50003"/>
    </source>
</evidence>
<evidence type="ECO:0000313" key="11">
    <source>
        <dbReference type="EMBL" id="MDR0190224.1"/>
    </source>
</evidence>
<comment type="catalytic activity">
    <reaction evidence="8 9">
        <text>N(6)-[(R)-lipoyl]-L-lysyl-[protein] + pyruvate + H(+) = N(6)-[(R)-S(8)-acetyldihydrolipoyl]-L-lysyl-[protein] + CO2</text>
        <dbReference type="Rhea" id="RHEA:19189"/>
        <dbReference type="Rhea" id="RHEA-COMP:10474"/>
        <dbReference type="Rhea" id="RHEA-COMP:10478"/>
        <dbReference type="ChEBI" id="CHEBI:15361"/>
        <dbReference type="ChEBI" id="CHEBI:15378"/>
        <dbReference type="ChEBI" id="CHEBI:16526"/>
        <dbReference type="ChEBI" id="CHEBI:83099"/>
        <dbReference type="ChEBI" id="CHEBI:83111"/>
        <dbReference type="EC" id="1.2.4.1"/>
    </reaction>
</comment>
<dbReference type="InterPro" id="IPR051157">
    <property type="entry name" value="PDH/Transketolase"/>
</dbReference>
<dbReference type="RefSeq" id="WP_093207991.1">
    <property type="nucleotide sequence ID" value="NZ_JAVGXC010000013.1"/>
</dbReference>
<comment type="function">
    <text evidence="2 9">Component of the pyruvate dehydrogenase (PDH) complex, that catalyzes the overall conversion of pyruvate to acetyl-CoA and CO(2).</text>
</comment>
<name>A0ABU1CSI6_9PSED</name>
<dbReference type="GeneID" id="93515970"/>
<evidence type="ECO:0000256" key="5">
    <source>
        <dbReference type="ARBA" id="ARBA00023002"/>
    </source>
</evidence>
<dbReference type="Gene3D" id="3.40.50.970">
    <property type="match status" value="2"/>
</dbReference>
<reference evidence="11 12" key="1">
    <citation type="journal article" date="2023" name="Microbiol. Resour. Announc.">
        <title>Whole-genome sequence of Pseudomonas yamanorum OLsAu1 isolated from the edible ectomycorrhizal mushroom Lactarius sp. section Deliciosi.</title>
        <authorList>
            <person name="Ramirez-Mendoza R."/>
            <person name="Angeles-Argaiz R.E."/>
            <person name="Hernandez-Oaxaca D."/>
            <person name="Aguirre-Beltran L."/>
            <person name="Almaraz-Suarez J."/>
            <person name="Perez-Moreno J."/>
        </authorList>
    </citation>
    <scope>NUCLEOTIDE SEQUENCE [LARGE SCALE GENOMIC DNA]</scope>
    <source>
        <strain evidence="11 12">OLsAu1</strain>
    </source>
</reference>
<dbReference type="InterPro" id="IPR055152">
    <property type="entry name" value="Transketolase-like_C_2"/>
</dbReference>
<evidence type="ECO:0000256" key="7">
    <source>
        <dbReference type="ARBA" id="ARBA00023317"/>
    </source>
</evidence>
<dbReference type="InterPro" id="IPR035807">
    <property type="entry name" value="PDC_E1_N"/>
</dbReference>
<dbReference type="InterPro" id="IPR009014">
    <property type="entry name" value="Transketo_C/PFOR_II"/>
</dbReference>
<evidence type="ECO:0000256" key="8">
    <source>
        <dbReference type="ARBA" id="ARBA00051231"/>
    </source>
</evidence>
<keyword evidence="12" id="KW-1185">Reference proteome</keyword>
<comment type="cofactor">
    <cofactor evidence="1 9">
        <name>thiamine diphosphate</name>
        <dbReference type="ChEBI" id="CHEBI:58937"/>
    </cofactor>
</comment>
<proteinExistence type="predicted"/>
<evidence type="ECO:0000256" key="6">
    <source>
        <dbReference type="ARBA" id="ARBA00023052"/>
    </source>
</evidence>
<gene>
    <name evidence="11" type="primary">aceE</name>
    <name evidence="11" type="ORF">RCO22_14855</name>
</gene>
<dbReference type="PANTHER" id="PTHR43825:SF3">
    <property type="entry name" value="PYRUVATE DEHYDROGENASE E1 COMPONENT"/>
    <property type="match status" value="1"/>
</dbReference>
<keyword evidence="6 9" id="KW-0786">Thiamine pyrophosphate</keyword>
<dbReference type="Pfam" id="PF17831">
    <property type="entry name" value="PDH_E1_M"/>
    <property type="match status" value="1"/>
</dbReference>
<dbReference type="EMBL" id="JAVGXC010000013">
    <property type="protein sequence ID" value="MDR0190224.1"/>
    <property type="molecule type" value="Genomic_DNA"/>
</dbReference>
<dbReference type="Gene3D" id="3.40.50.920">
    <property type="match status" value="1"/>
</dbReference>
<dbReference type="Pfam" id="PF00456">
    <property type="entry name" value="Transketolase_N"/>
    <property type="match status" value="1"/>
</dbReference>
<evidence type="ECO:0000256" key="4">
    <source>
        <dbReference type="ARBA" id="ARBA00017172"/>
    </source>
</evidence>
<dbReference type="PIRSF" id="PIRSF000156">
    <property type="entry name" value="Pyruvate_dh_E1"/>
    <property type="match status" value="1"/>
</dbReference>
<evidence type="ECO:0000313" key="12">
    <source>
        <dbReference type="Proteomes" id="UP001224477"/>
    </source>
</evidence>
<dbReference type="Proteomes" id="UP001224477">
    <property type="component" value="Unassembled WGS sequence"/>
</dbReference>
<dbReference type="SUPFAM" id="SSF52518">
    <property type="entry name" value="Thiamin diphosphate-binding fold (THDP-binding)"/>
    <property type="match status" value="2"/>
</dbReference>
<dbReference type="EC" id="1.2.4.1" evidence="3 9"/>
<dbReference type="InterPro" id="IPR029061">
    <property type="entry name" value="THDP-binding"/>
</dbReference>
<organism evidence="11 12">
    <name type="scientific">Pseudomonas yamanorum</name>
    <dbReference type="NCBI Taxonomy" id="515393"/>
    <lineage>
        <taxon>Bacteria</taxon>
        <taxon>Pseudomonadati</taxon>
        <taxon>Pseudomonadota</taxon>
        <taxon>Gammaproteobacteria</taxon>
        <taxon>Pseudomonadales</taxon>
        <taxon>Pseudomonadaceae</taxon>
        <taxon>Pseudomonas</taxon>
    </lineage>
</organism>
<evidence type="ECO:0000256" key="9">
    <source>
        <dbReference type="PIRNR" id="PIRNR000156"/>
    </source>
</evidence>
<keyword evidence="7 9" id="KW-0670">Pyruvate</keyword>
<dbReference type="GO" id="GO:0004739">
    <property type="term" value="F:pyruvate dehydrogenase (acetyl-transferring) activity"/>
    <property type="evidence" value="ECO:0007669"/>
    <property type="project" value="UniProtKB-EC"/>
</dbReference>
<feature type="domain" description="PH" evidence="10">
    <location>
        <begin position="1"/>
        <end position="28"/>
    </location>
</feature>
<comment type="caution">
    <text evidence="11">The sequence shown here is derived from an EMBL/GenBank/DDBJ whole genome shotgun (WGS) entry which is preliminary data.</text>
</comment>
<evidence type="ECO:0000256" key="2">
    <source>
        <dbReference type="ARBA" id="ARBA00003157"/>
    </source>
</evidence>
<dbReference type="SUPFAM" id="SSF52922">
    <property type="entry name" value="TK C-terminal domain-like"/>
    <property type="match status" value="1"/>
</dbReference>